<gene>
    <name evidence="1" type="ORF">EJO66_24505</name>
</gene>
<keyword evidence="2" id="KW-1185">Reference proteome</keyword>
<protein>
    <submittedName>
        <fullName evidence="1">Uncharacterized protein</fullName>
    </submittedName>
</protein>
<name>A0ABY0A1I9_9BURK</name>
<dbReference type="EMBL" id="RXFQ01000017">
    <property type="protein sequence ID" value="RSZ31013.1"/>
    <property type="molecule type" value="Genomic_DNA"/>
</dbReference>
<organism evidence="1 2">
    <name type="scientific">Variovorax beijingensis</name>
    <dbReference type="NCBI Taxonomy" id="2496117"/>
    <lineage>
        <taxon>Bacteria</taxon>
        <taxon>Pseudomonadati</taxon>
        <taxon>Pseudomonadota</taxon>
        <taxon>Betaproteobacteria</taxon>
        <taxon>Burkholderiales</taxon>
        <taxon>Comamonadaceae</taxon>
        <taxon>Variovorax</taxon>
    </lineage>
</organism>
<evidence type="ECO:0000313" key="1">
    <source>
        <dbReference type="EMBL" id="RSZ31013.1"/>
    </source>
</evidence>
<comment type="caution">
    <text evidence="1">The sequence shown here is derived from an EMBL/GenBank/DDBJ whole genome shotgun (WGS) entry which is preliminary data.</text>
</comment>
<sequence>MRSIPTRARCSRRCRARPPAARCWRPEHSARRQPDIEASRAQRLLAEDAANVFLYQPQFITVAARGLRGLWKDTPIFVNDIAALSWS</sequence>
<dbReference type="Proteomes" id="UP000271137">
    <property type="component" value="Unassembled WGS sequence"/>
</dbReference>
<reference evidence="1 2" key="1">
    <citation type="submission" date="2018-12" db="EMBL/GenBank/DDBJ databases">
        <title>The genome sequences of strain 502.</title>
        <authorList>
            <person name="Gao J."/>
            <person name="Sun J."/>
        </authorList>
    </citation>
    <scope>NUCLEOTIDE SEQUENCE [LARGE SCALE GENOMIC DNA]</scope>
    <source>
        <strain evidence="1 2">502</strain>
    </source>
</reference>
<accession>A0ABY0A1I9</accession>
<dbReference type="RefSeq" id="WP_125966377.1">
    <property type="nucleotide sequence ID" value="NZ_RXFQ01000017.1"/>
</dbReference>
<proteinExistence type="predicted"/>
<evidence type="ECO:0000313" key="2">
    <source>
        <dbReference type="Proteomes" id="UP000271137"/>
    </source>
</evidence>